<keyword evidence="11" id="KW-1185">Reference proteome</keyword>
<evidence type="ECO:0000256" key="3">
    <source>
        <dbReference type="ARBA" id="ARBA00019615"/>
    </source>
</evidence>
<feature type="compositionally biased region" description="Low complexity" evidence="9">
    <location>
        <begin position="300"/>
        <end position="333"/>
    </location>
</feature>
<feature type="compositionally biased region" description="Polar residues" evidence="9">
    <location>
        <begin position="1"/>
        <end position="11"/>
    </location>
</feature>
<dbReference type="OrthoDB" id="2160599at2759"/>
<dbReference type="GeneID" id="10542855"/>
<dbReference type="STRING" id="418459.E3L8T8"/>
<protein>
    <recommendedName>
        <fullName evidence="3">Mediator of RNA polymerase II transcription subunit 19</fullName>
    </recommendedName>
    <alternativeName>
        <fullName evidence="8">Mediator complex subunit 19</fullName>
    </alternativeName>
</protein>
<feature type="compositionally biased region" description="Low complexity" evidence="9">
    <location>
        <begin position="251"/>
        <end position="278"/>
    </location>
</feature>
<name>E3L8T8_PUCGT</name>
<dbReference type="GO" id="GO:0003712">
    <property type="term" value="F:transcription coregulator activity"/>
    <property type="evidence" value="ECO:0000318"/>
    <property type="project" value="GO_Central"/>
</dbReference>
<evidence type="ECO:0000256" key="5">
    <source>
        <dbReference type="ARBA" id="ARBA00023159"/>
    </source>
</evidence>
<dbReference type="PANTHER" id="PTHR28270">
    <property type="entry name" value="MEDIATOR OF RNA POLYMERASE II TRANSCRIPTION SUBUNIT 19"/>
    <property type="match status" value="1"/>
</dbReference>
<feature type="region of interest" description="Disordered" evidence="9">
    <location>
        <begin position="246"/>
        <end position="375"/>
    </location>
</feature>
<evidence type="ECO:0000256" key="7">
    <source>
        <dbReference type="ARBA" id="ARBA00023242"/>
    </source>
</evidence>
<dbReference type="InterPro" id="IPR013942">
    <property type="entry name" value="Mediator_Med19_fun"/>
</dbReference>
<dbReference type="PANTHER" id="PTHR28270:SF1">
    <property type="entry name" value="MEDIATOR OF RNA POLYMERASE II TRANSCRIPTION SUBUNIT 19"/>
    <property type="match status" value="1"/>
</dbReference>
<gene>
    <name evidence="10" type="ORF">PGTG_18976</name>
</gene>
<organism evidence="10 11">
    <name type="scientific">Puccinia graminis f. sp. tritici (strain CRL 75-36-700-3 / race SCCL)</name>
    <name type="common">Black stem rust fungus</name>
    <dbReference type="NCBI Taxonomy" id="418459"/>
    <lineage>
        <taxon>Eukaryota</taxon>
        <taxon>Fungi</taxon>
        <taxon>Dikarya</taxon>
        <taxon>Basidiomycota</taxon>
        <taxon>Pucciniomycotina</taxon>
        <taxon>Pucciniomycetes</taxon>
        <taxon>Pucciniales</taxon>
        <taxon>Pucciniaceae</taxon>
        <taxon>Puccinia</taxon>
    </lineage>
</organism>
<comment type="subcellular location">
    <subcellularLocation>
        <location evidence="1">Nucleus</location>
    </subcellularLocation>
</comment>
<dbReference type="GO" id="GO:0070847">
    <property type="term" value="C:core mediator complex"/>
    <property type="evidence" value="ECO:0000318"/>
    <property type="project" value="GO_Central"/>
</dbReference>
<dbReference type="VEuPathDB" id="FungiDB:PGTG_18976"/>
<evidence type="ECO:0000256" key="4">
    <source>
        <dbReference type="ARBA" id="ARBA00023015"/>
    </source>
</evidence>
<dbReference type="eggNOG" id="ENOG502R766">
    <property type="taxonomic scope" value="Eukaryota"/>
</dbReference>
<keyword evidence="5" id="KW-0010">Activator</keyword>
<dbReference type="EMBL" id="DS178377">
    <property type="protein sequence ID" value="EFP92963.1"/>
    <property type="molecule type" value="Genomic_DNA"/>
</dbReference>
<comment type="similarity">
    <text evidence="2">Belongs to the Mediator complex subunit 19 family.</text>
</comment>
<feature type="compositionally biased region" description="Polar residues" evidence="9">
    <location>
        <begin position="39"/>
        <end position="49"/>
    </location>
</feature>
<accession>E3L8T8</accession>
<evidence type="ECO:0000313" key="10">
    <source>
        <dbReference type="EMBL" id="EFP92963.1"/>
    </source>
</evidence>
<proteinExistence type="inferred from homology"/>
<dbReference type="HOGENOM" id="CLU_771932_0_0_1"/>
<evidence type="ECO:0000313" key="11">
    <source>
        <dbReference type="Proteomes" id="UP000008783"/>
    </source>
</evidence>
<sequence length="375" mass="41261">MQNLQPNSSALHTQDHYHHHQKQQQQQHPSQETTSTPQAGTSSTSNRQLHPNPKTLYFPVIDQGHLPAAPISGSHDLLSLFNVSSMYDWFVKPYLKPLDQTNKLGPTNNHHHHHFPNTNGDLKGKGKADIDLTGLSPAQLENLGQKRIKMEKSYGHFVADVGGRNSIKKDHQLETWISDPNFQEASVPNFLKPFSNEALSQAFTLQPGILPGFDSSVWVAEEGGPKKKRKKRKQGEMLAGSNSTLAAAHLQQPHQSPTQQTTMTTTTTTTTTSGTPTQYAVSSTTQAQPTRPLRASMVDPSSHLNSHPHSSHHPAAQASHLHLHQNQQQQHNSPGMFCREDDYRKKKRVKIGNPAAGKTSGSGSSGPNHQVALQS</sequence>
<dbReference type="KEGG" id="pgr:PGTG_18976"/>
<dbReference type="Proteomes" id="UP000008783">
    <property type="component" value="Unassembled WGS sequence"/>
</dbReference>
<dbReference type="AlphaFoldDB" id="E3L8T8"/>
<keyword evidence="6" id="KW-0804">Transcription</keyword>
<evidence type="ECO:0000256" key="6">
    <source>
        <dbReference type="ARBA" id="ARBA00023163"/>
    </source>
</evidence>
<keyword evidence="7" id="KW-0539">Nucleus</keyword>
<dbReference type="OMA" id="GIFCRED"/>
<evidence type="ECO:0000256" key="1">
    <source>
        <dbReference type="ARBA" id="ARBA00004123"/>
    </source>
</evidence>
<dbReference type="GO" id="GO:0016592">
    <property type="term" value="C:mediator complex"/>
    <property type="evidence" value="ECO:0000318"/>
    <property type="project" value="GO_Central"/>
</dbReference>
<dbReference type="RefSeq" id="XP_003337382.1">
    <property type="nucleotide sequence ID" value="XM_003337334.2"/>
</dbReference>
<evidence type="ECO:0000256" key="9">
    <source>
        <dbReference type="SAM" id="MobiDB-lite"/>
    </source>
</evidence>
<feature type="compositionally biased region" description="Low complexity" evidence="9">
    <location>
        <begin position="23"/>
        <end position="38"/>
    </location>
</feature>
<evidence type="ECO:0000256" key="2">
    <source>
        <dbReference type="ARBA" id="ARBA00009259"/>
    </source>
</evidence>
<feature type="compositionally biased region" description="Polar residues" evidence="9">
    <location>
        <begin position="279"/>
        <end position="289"/>
    </location>
</feature>
<feature type="region of interest" description="Disordered" evidence="9">
    <location>
        <begin position="102"/>
        <end position="129"/>
    </location>
</feature>
<keyword evidence="4" id="KW-0805">Transcription regulation</keyword>
<feature type="region of interest" description="Disordered" evidence="9">
    <location>
        <begin position="1"/>
        <end position="55"/>
    </location>
</feature>
<dbReference type="InParanoid" id="E3L8T8"/>
<reference key="1">
    <citation type="submission" date="2007-01" db="EMBL/GenBank/DDBJ databases">
        <title>The Genome Sequence of Puccinia graminis f. sp. tritici Strain CRL 75-36-700-3.</title>
        <authorList>
            <consortium name="The Broad Institute Genome Sequencing Platform"/>
            <person name="Birren B."/>
            <person name="Lander E."/>
            <person name="Galagan J."/>
            <person name="Nusbaum C."/>
            <person name="Devon K."/>
            <person name="Cuomo C."/>
            <person name="Jaffe D."/>
            <person name="Butler J."/>
            <person name="Alvarez P."/>
            <person name="Gnerre S."/>
            <person name="Grabherr M."/>
            <person name="Mauceli E."/>
            <person name="Brockman W."/>
            <person name="Young S."/>
            <person name="LaButti K."/>
            <person name="Sykes S."/>
            <person name="DeCaprio D."/>
            <person name="Crawford M."/>
            <person name="Koehrsen M."/>
            <person name="Engels R."/>
            <person name="Montgomery P."/>
            <person name="Pearson M."/>
            <person name="Howarth C."/>
            <person name="Larson L."/>
            <person name="White J."/>
            <person name="Zeng Q."/>
            <person name="Kodira C."/>
            <person name="Yandava C."/>
            <person name="Alvarado L."/>
            <person name="O'Leary S."/>
            <person name="Szabo L."/>
            <person name="Dean R."/>
            <person name="Schein J."/>
        </authorList>
    </citation>
    <scope>NUCLEOTIDE SEQUENCE</scope>
    <source>
        <strain>CRL 75-36-700-3</strain>
    </source>
</reference>
<dbReference type="GO" id="GO:0006357">
    <property type="term" value="P:regulation of transcription by RNA polymerase II"/>
    <property type="evidence" value="ECO:0000318"/>
    <property type="project" value="GO_Central"/>
</dbReference>
<evidence type="ECO:0000256" key="8">
    <source>
        <dbReference type="ARBA" id="ARBA00032018"/>
    </source>
</evidence>
<reference evidence="11" key="2">
    <citation type="journal article" date="2011" name="Proc. Natl. Acad. Sci. U.S.A.">
        <title>Obligate biotrophy features unraveled by the genomic analysis of rust fungi.</title>
        <authorList>
            <person name="Duplessis S."/>
            <person name="Cuomo C.A."/>
            <person name="Lin Y.-C."/>
            <person name="Aerts A."/>
            <person name="Tisserant E."/>
            <person name="Veneault-Fourrey C."/>
            <person name="Joly D.L."/>
            <person name="Hacquard S."/>
            <person name="Amselem J."/>
            <person name="Cantarel B.L."/>
            <person name="Chiu R."/>
            <person name="Coutinho P.M."/>
            <person name="Feau N."/>
            <person name="Field M."/>
            <person name="Frey P."/>
            <person name="Gelhaye E."/>
            <person name="Goldberg J."/>
            <person name="Grabherr M.G."/>
            <person name="Kodira C.D."/>
            <person name="Kohler A."/>
            <person name="Kuees U."/>
            <person name="Lindquist E.A."/>
            <person name="Lucas S.M."/>
            <person name="Mago R."/>
            <person name="Mauceli E."/>
            <person name="Morin E."/>
            <person name="Murat C."/>
            <person name="Pangilinan J.L."/>
            <person name="Park R."/>
            <person name="Pearson M."/>
            <person name="Quesneville H."/>
            <person name="Rouhier N."/>
            <person name="Sakthikumar S."/>
            <person name="Salamov A.A."/>
            <person name="Schmutz J."/>
            <person name="Selles B."/>
            <person name="Shapiro H."/>
            <person name="Tanguay P."/>
            <person name="Tuskan G.A."/>
            <person name="Henrissat B."/>
            <person name="Van de Peer Y."/>
            <person name="Rouze P."/>
            <person name="Ellis J.G."/>
            <person name="Dodds P.N."/>
            <person name="Schein J.E."/>
            <person name="Zhong S."/>
            <person name="Hamelin R.C."/>
            <person name="Grigoriev I.V."/>
            <person name="Szabo L.J."/>
            <person name="Martin F."/>
        </authorList>
    </citation>
    <scope>NUCLEOTIDE SEQUENCE [LARGE SCALE GENOMIC DNA]</scope>
    <source>
        <strain evidence="11">CRL 75-36-700-3 / race SCCL</strain>
    </source>
</reference>